<proteinExistence type="predicted"/>
<keyword evidence="2" id="KW-0472">Membrane</keyword>
<sequence>MQTQKTSPWLIAFRVIFTVALLWCIAYIFRNSLQTGAESSLRSQAVMRAVNDLLAHLRLGPLSEHTIRKLAHFLEFMLEGFLLMLCLRVYTHHFVRHMSWPLLAGMTTALLDETIQLFTPNRTSMVTDVWLDMTGVVAGLFVALIILLIVRVCTAFVRIENENRALRAEHEQLRRAQQEQEHERLARRAAHRASQTGQHNAPAGAEEEPEQ</sequence>
<organism evidence="4 5">
    <name type="scientific">Candidatus Gemmiger excrementipullorum</name>
    <dbReference type="NCBI Taxonomy" id="2838610"/>
    <lineage>
        <taxon>Bacteria</taxon>
        <taxon>Bacillati</taxon>
        <taxon>Bacillota</taxon>
        <taxon>Clostridia</taxon>
        <taxon>Eubacteriales</taxon>
        <taxon>Gemmiger</taxon>
    </lineage>
</organism>
<keyword evidence="2" id="KW-1133">Transmembrane helix</keyword>
<protein>
    <submittedName>
        <fullName evidence="4">VanZ family protein</fullName>
    </submittedName>
</protein>
<dbReference type="NCBIfam" id="NF037970">
    <property type="entry name" value="vanZ_1"/>
    <property type="match status" value="1"/>
</dbReference>
<dbReference type="InterPro" id="IPR006976">
    <property type="entry name" value="VanZ-like"/>
</dbReference>
<feature type="domain" description="VanZ-like" evidence="3">
    <location>
        <begin position="18"/>
        <end position="146"/>
    </location>
</feature>
<evidence type="ECO:0000313" key="5">
    <source>
        <dbReference type="Proteomes" id="UP000886751"/>
    </source>
</evidence>
<dbReference type="EMBL" id="DXEI01000049">
    <property type="protein sequence ID" value="HIX94403.1"/>
    <property type="molecule type" value="Genomic_DNA"/>
</dbReference>
<feature type="transmembrane region" description="Helical" evidence="2">
    <location>
        <begin position="70"/>
        <end position="90"/>
    </location>
</feature>
<reference evidence="4" key="1">
    <citation type="journal article" date="2021" name="PeerJ">
        <title>Extensive microbial diversity within the chicken gut microbiome revealed by metagenomics and culture.</title>
        <authorList>
            <person name="Gilroy R."/>
            <person name="Ravi A."/>
            <person name="Getino M."/>
            <person name="Pursley I."/>
            <person name="Horton D.L."/>
            <person name="Alikhan N.F."/>
            <person name="Baker D."/>
            <person name="Gharbi K."/>
            <person name="Hall N."/>
            <person name="Watson M."/>
            <person name="Adriaenssens E.M."/>
            <person name="Foster-Nyarko E."/>
            <person name="Jarju S."/>
            <person name="Secka A."/>
            <person name="Antonio M."/>
            <person name="Oren A."/>
            <person name="Chaudhuri R.R."/>
            <person name="La Ragione R."/>
            <person name="Hildebrand F."/>
            <person name="Pallen M.J."/>
        </authorList>
    </citation>
    <scope>NUCLEOTIDE SEQUENCE</scope>
    <source>
        <strain evidence="4">ChiHecec2B26-7398</strain>
    </source>
</reference>
<feature type="compositionally biased region" description="Basic and acidic residues" evidence="1">
    <location>
        <begin position="173"/>
        <end position="186"/>
    </location>
</feature>
<feature type="region of interest" description="Disordered" evidence="1">
    <location>
        <begin position="173"/>
        <end position="211"/>
    </location>
</feature>
<name>A0A9D2BU94_9FIRM</name>
<accession>A0A9D2BU94</accession>
<evidence type="ECO:0000256" key="1">
    <source>
        <dbReference type="SAM" id="MobiDB-lite"/>
    </source>
</evidence>
<evidence type="ECO:0000259" key="3">
    <source>
        <dbReference type="Pfam" id="PF04892"/>
    </source>
</evidence>
<dbReference type="AlphaFoldDB" id="A0A9D2BU94"/>
<dbReference type="Pfam" id="PF04892">
    <property type="entry name" value="VanZ"/>
    <property type="match status" value="1"/>
</dbReference>
<feature type="transmembrane region" description="Helical" evidence="2">
    <location>
        <begin position="138"/>
        <end position="157"/>
    </location>
</feature>
<evidence type="ECO:0000256" key="2">
    <source>
        <dbReference type="SAM" id="Phobius"/>
    </source>
</evidence>
<evidence type="ECO:0000313" key="4">
    <source>
        <dbReference type="EMBL" id="HIX94403.1"/>
    </source>
</evidence>
<comment type="caution">
    <text evidence="4">The sequence shown here is derived from an EMBL/GenBank/DDBJ whole genome shotgun (WGS) entry which is preliminary data.</text>
</comment>
<keyword evidence="2" id="KW-0812">Transmembrane</keyword>
<dbReference type="Proteomes" id="UP000886751">
    <property type="component" value="Unassembled WGS sequence"/>
</dbReference>
<reference evidence="4" key="2">
    <citation type="submission" date="2021-04" db="EMBL/GenBank/DDBJ databases">
        <authorList>
            <person name="Gilroy R."/>
        </authorList>
    </citation>
    <scope>NUCLEOTIDE SEQUENCE</scope>
    <source>
        <strain evidence="4">ChiHecec2B26-7398</strain>
    </source>
</reference>
<feature type="transmembrane region" description="Helical" evidence="2">
    <location>
        <begin position="9"/>
        <end position="29"/>
    </location>
</feature>
<gene>
    <name evidence="4" type="ORF">H9846_02990</name>
</gene>